<comment type="caution">
    <text evidence="1">The sequence shown here is derived from an EMBL/GenBank/DDBJ whole genome shotgun (WGS) entry which is preliminary data.</text>
</comment>
<keyword evidence="2" id="KW-1185">Reference proteome</keyword>
<evidence type="ECO:0000313" key="1">
    <source>
        <dbReference type="EMBL" id="EGF58318.1"/>
    </source>
</evidence>
<name>F3PRI7_9BACE</name>
<dbReference type="EMBL" id="AFBN01000024">
    <property type="protein sequence ID" value="EGF58318.1"/>
    <property type="molecule type" value="Genomic_DNA"/>
</dbReference>
<dbReference type="STRING" id="763034.HMPREF9446_01338"/>
<sequence length="216" mass="23954">MTQGSPSGNGKYIQSLWERYSVVMGKAFSRYENRVPLPEETMELISGWLQAHCTNALLSRQKMFVPIVSFGISVEFGSYPNPVVREDTGNFLLFSRRKRTLLVQNTVIGAFRVDAAYPAFQVQGKGIGNLVEHGIYSPCQAQLTVAAEIRAGSGILGIGGGIQRLYGNNGFGGMQCDQMSEAFVPARALPVETMKVVERDRLVVEVVFHYRLSFFF</sequence>
<dbReference type="eggNOG" id="ENOG5030YAK">
    <property type="taxonomic scope" value="Bacteria"/>
</dbReference>
<reference evidence="1 2" key="1">
    <citation type="submission" date="2011-02" db="EMBL/GenBank/DDBJ databases">
        <authorList>
            <person name="Weinstock G."/>
            <person name="Sodergren E."/>
            <person name="Clifton S."/>
            <person name="Fulton L."/>
            <person name="Fulton B."/>
            <person name="Courtney L."/>
            <person name="Fronick C."/>
            <person name="Harrison M."/>
            <person name="Strong C."/>
            <person name="Farmer C."/>
            <person name="Delahaunty K."/>
            <person name="Markovic C."/>
            <person name="Hall O."/>
            <person name="Minx P."/>
            <person name="Tomlinson C."/>
            <person name="Mitreva M."/>
            <person name="Hou S."/>
            <person name="Chen J."/>
            <person name="Wollam A."/>
            <person name="Pepin K.H."/>
            <person name="Johnson M."/>
            <person name="Bhonagiri V."/>
            <person name="Zhang X."/>
            <person name="Suruliraj S."/>
            <person name="Warren W."/>
            <person name="Chinwalla A."/>
            <person name="Mardis E.R."/>
            <person name="Wilson R.K."/>
        </authorList>
    </citation>
    <scope>NUCLEOTIDE SEQUENCE [LARGE SCALE GENOMIC DNA]</scope>
    <source>
        <strain evidence="1 2">YIT 12057</strain>
    </source>
</reference>
<dbReference type="HOGENOM" id="CLU_1275575_0_0_10"/>
<protein>
    <submittedName>
        <fullName evidence="1">Uncharacterized protein</fullName>
    </submittedName>
</protein>
<gene>
    <name evidence="1" type="ORF">HMPREF9446_01338</name>
</gene>
<evidence type="ECO:0000313" key="2">
    <source>
        <dbReference type="Proteomes" id="UP000003416"/>
    </source>
</evidence>
<dbReference type="AlphaFoldDB" id="F3PRI7"/>
<accession>F3PRI7</accession>
<organism evidence="1 2">
    <name type="scientific">Bacteroides fluxus YIT 12057</name>
    <dbReference type="NCBI Taxonomy" id="763034"/>
    <lineage>
        <taxon>Bacteria</taxon>
        <taxon>Pseudomonadati</taxon>
        <taxon>Bacteroidota</taxon>
        <taxon>Bacteroidia</taxon>
        <taxon>Bacteroidales</taxon>
        <taxon>Bacteroidaceae</taxon>
        <taxon>Bacteroides</taxon>
    </lineage>
</organism>
<proteinExistence type="predicted"/>
<dbReference type="Proteomes" id="UP000003416">
    <property type="component" value="Unassembled WGS sequence"/>
</dbReference>